<evidence type="ECO:0008006" key="3">
    <source>
        <dbReference type="Google" id="ProtNLM"/>
    </source>
</evidence>
<name>A0A6V8MHA4_9BACT</name>
<proteinExistence type="predicted"/>
<evidence type="ECO:0000313" key="2">
    <source>
        <dbReference type="Proteomes" id="UP000556026"/>
    </source>
</evidence>
<dbReference type="EMBL" id="BLXX01000003">
    <property type="protein sequence ID" value="GFO59284.1"/>
    <property type="molecule type" value="Genomic_DNA"/>
</dbReference>
<keyword evidence="2" id="KW-1185">Reference proteome</keyword>
<dbReference type="Pfam" id="PF11142">
    <property type="entry name" value="DUF2917"/>
    <property type="match status" value="1"/>
</dbReference>
<comment type="caution">
    <text evidence="1">The sequence shown here is derived from an EMBL/GenBank/DDBJ whole genome shotgun (WGS) entry which is preliminary data.</text>
</comment>
<accession>A0A6V8MHA4</accession>
<dbReference type="Proteomes" id="UP000556026">
    <property type="component" value="Unassembled WGS sequence"/>
</dbReference>
<gene>
    <name evidence="1" type="ORF">GMST_16090</name>
</gene>
<dbReference type="InterPro" id="IPR021317">
    <property type="entry name" value="DUF2917"/>
</dbReference>
<evidence type="ECO:0000313" key="1">
    <source>
        <dbReference type="EMBL" id="GFO59284.1"/>
    </source>
</evidence>
<organism evidence="1 2">
    <name type="scientific">Geomonas silvestris</name>
    <dbReference type="NCBI Taxonomy" id="2740184"/>
    <lineage>
        <taxon>Bacteria</taxon>
        <taxon>Pseudomonadati</taxon>
        <taxon>Thermodesulfobacteriota</taxon>
        <taxon>Desulfuromonadia</taxon>
        <taxon>Geobacterales</taxon>
        <taxon>Geobacteraceae</taxon>
        <taxon>Geomonas</taxon>
    </lineage>
</organism>
<reference evidence="2" key="1">
    <citation type="submission" date="2020-06" db="EMBL/GenBank/DDBJ databases">
        <title>Draft genomic sequence of Geomonas sp. Red330.</title>
        <authorList>
            <person name="Itoh H."/>
            <person name="Zhenxing X."/>
            <person name="Ushijima N."/>
            <person name="Masuda Y."/>
            <person name="Shiratori Y."/>
            <person name="Senoo K."/>
        </authorList>
    </citation>
    <scope>NUCLEOTIDE SEQUENCE [LARGE SCALE GENOMIC DNA]</scope>
    <source>
        <strain evidence="2">Red330</strain>
    </source>
</reference>
<dbReference type="RefSeq" id="WP_183354114.1">
    <property type="nucleotide sequence ID" value="NZ_BLXX01000003.1"/>
</dbReference>
<dbReference type="AlphaFoldDB" id="A0A6V8MHA4"/>
<sequence>MNYLLKNKEVLTLIGKARLESVWVKSGRVWLTKEGDSRDYCLSAGSRLPLGGARLVVLEALEDAALSVVVAGQEHSGGVRLTLALSAPGGR</sequence>
<protein>
    <recommendedName>
        <fullName evidence="3">DUF2917 domain-containing protein</fullName>
    </recommendedName>
</protein>